<keyword evidence="8" id="KW-1003">Cell membrane</keyword>
<evidence type="ECO:0000256" key="16">
    <source>
        <dbReference type="ARBA" id="ARBA00023014"/>
    </source>
</evidence>
<keyword evidence="14 20" id="KW-1133">Transmembrane helix</keyword>
<dbReference type="GO" id="GO:0046872">
    <property type="term" value="F:metal ion binding"/>
    <property type="evidence" value="ECO:0007669"/>
    <property type="project" value="UniProtKB-KW"/>
</dbReference>
<evidence type="ECO:0000256" key="6">
    <source>
        <dbReference type="ARBA" id="ARBA00019816"/>
    </source>
</evidence>
<dbReference type="InterPro" id="IPR006311">
    <property type="entry name" value="TAT_signal"/>
</dbReference>
<dbReference type="AlphaFoldDB" id="A0A2G8THC7"/>
<keyword evidence="12" id="KW-1278">Translocase</keyword>
<evidence type="ECO:0000256" key="11">
    <source>
        <dbReference type="ARBA" id="ARBA00022723"/>
    </source>
</evidence>
<evidence type="ECO:0000256" key="4">
    <source>
        <dbReference type="ARBA" id="ARBA00011649"/>
    </source>
</evidence>
<comment type="catalytic activity">
    <reaction evidence="19 20">
        <text>a quinol + 2 Fe(III)-[cytochrome c](out) = a quinone + 2 Fe(II)-[cytochrome c](out) + 2 H(+)(out)</text>
        <dbReference type="Rhea" id="RHEA:11484"/>
        <dbReference type="Rhea" id="RHEA-COMP:10350"/>
        <dbReference type="Rhea" id="RHEA-COMP:14399"/>
        <dbReference type="ChEBI" id="CHEBI:15378"/>
        <dbReference type="ChEBI" id="CHEBI:24646"/>
        <dbReference type="ChEBI" id="CHEBI:29033"/>
        <dbReference type="ChEBI" id="CHEBI:29034"/>
        <dbReference type="ChEBI" id="CHEBI:132124"/>
        <dbReference type="EC" id="7.1.1.8"/>
    </reaction>
</comment>
<comment type="miscellaneous">
    <text evidence="20">The Rieske protein is a high potential 2Fe-2S protein.</text>
</comment>
<keyword evidence="17 20" id="KW-0472">Membrane</keyword>
<dbReference type="Gene3D" id="1.20.5.510">
    <property type="entry name" value="Single helix bin"/>
    <property type="match status" value="1"/>
</dbReference>
<dbReference type="OrthoDB" id="9767869at2"/>
<dbReference type="EMBL" id="PDOC01000004">
    <property type="protein sequence ID" value="PIL45452.1"/>
    <property type="molecule type" value="Genomic_DNA"/>
</dbReference>
<evidence type="ECO:0000256" key="18">
    <source>
        <dbReference type="ARBA" id="ARBA00023157"/>
    </source>
</evidence>
<evidence type="ECO:0000313" key="24">
    <source>
        <dbReference type="Proteomes" id="UP000230390"/>
    </source>
</evidence>
<feature type="domain" description="Rieske" evidence="22">
    <location>
        <begin position="84"/>
        <end position="189"/>
    </location>
</feature>
<evidence type="ECO:0000256" key="2">
    <source>
        <dbReference type="ARBA" id="ARBA00004162"/>
    </source>
</evidence>
<comment type="subcellular location">
    <subcellularLocation>
        <location evidence="2">Cell membrane</location>
        <topology evidence="2">Single-pass membrane protein</topology>
    </subcellularLocation>
</comment>
<dbReference type="CDD" id="cd03470">
    <property type="entry name" value="Rieske_cytochrome_bc1"/>
    <property type="match status" value="1"/>
</dbReference>
<sequence length="198" mass="21187">MEQTLPPNPRRHFLGVATSAVGTVGLVAVAIPFFKTMTPSERARAAGGPVDVPLASVPPGTITTVEWRGRPVWILHRTPAMLASLGGHDADLVDPASQEDQQPFYARNATRATRPEFFVATAVCTHLGCIPAFRPEVAPPDLGPRWPGGFFCPCHGSTFDLAGRVFRNVPAPRNLEIPPYSFAGDNVVVGVEPLEANT</sequence>
<feature type="transmembrane region" description="Helical" evidence="20">
    <location>
        <begin position="12"/>
        <end position="34"/>
    </location>
</feature>
<evidence type="ECO:0000256" key="21">
    <source>
        <dbReference type="RuleBase" id="RU004497"/>
    </source>
</evidence>
<keyword evidence="15" id="KW-0408">Iron</keyword>
<comment type="caution">
    <text evidence="23">The sequence shown here is derived from an EMBL/GenBank/DDBJ whole genome shotgun (WGS) entry which is preliminary data.</text>
</comment>
<reference evidence="23 24" key="1">
    <citation type="submission" date="2017-10" db="EMBL/GenBank/DDBJ databases">
        <title>Massilia psychrophilum sp. nov., a novel purple-pigmented bacterium isolated from Tianshan glacier, Xinjiang Municipality, China.</title>
        <authorList>
            <person name="Wang H."/>
        </authorList>
    </citation>
    <scope>NUCLEOTIDE SEQUENCE [LARGE SCALE GENOMIC DNA]</scope>
    <source>
        <strain evidence="23 24">JCM 30074</strain>
    </source>
</reference>
<dbReference type="PANTHER" id="PTHR10134">
    <property type="entry name" value="CYTOCHROME B-C1 COMPLEX SUBUNIT RIESKE, MITOCHONDRIAL"/>
    <property type="match status" value="1"/>
</dbReference>
<evidence type="ECO:0000259" key="22">
    <source>
        <dbReference type="PROSITE" id="PS51296"/>
    </source>
</evidence>
<dbReference type="GO" id="GO:0005886">
    <property type="term" value="C:plasma membrane"/>
    <property type="evidence" value="ECO:0007669"/>
    <property type="project" value="UniProtKB-SubCell"/>
</dbReference>
<name>A0A2G8THC7_9BURK</name>
<dbReference type="PROSITE" id="PS51296">
    <property type="entry name" value="RIESKE"/>
    <property type="match status" value="1"/>
</dbReference>
<evidence type="ECO:0000256" key="15">
    <source>
        <dbReference type="ARBA" id="ARBA00023004"/>
    </source>
</evidence>
<dbReference type="EC" id="7.1.1.8" evidence="5 20"/>
<comment type="similarity">
    <text evidence="3">Belongs to the Rieske iron-sulfur protein family.</text>
</comment>
<protein>
    <recommendedName>
        <fullName evidence="6 20">Ubiquinol-cytochrome c reductase iron-sulfur subunit</fullName>
        <ecNumber evidence="5 20">7.1.1.8</ecNumber>
    </recommendedName>
</protein>
<evidence type="ECO:0000256" key="1">
    <source>
        <dbReference type="ARBA" id="ARBA00002444"/>
    </source>
</evidence>
<dbReference type="GO" id="GO:0008121">
    <property type="term" value="F:quinol-cytochrome-c reductase activity"/>
    <property type="evidence" value="ECO:0007669"/>
    <property type="project" value="UniProtKB-EC"/>
</dbReference>
<dbReference type="SUPFAM" id="SSF50022">
    <property type="entry name" value="ISP domain"/>
    <property type="match status" value="1"/>
</dbReference>
<dbReference type="RefSeq" id="WP_099788246.1">
    <property type="nucleotide sequence ID" value="NZ_JBHLYV010000031.1"/>
</dbReference>
<keyword evidence="11" id="KW-0479">Metal-binding</keyword>
<dbReference type="PRINTS" id="PR00162">
    <property type="entry name" value="RIESKE"/>
</dbReference>
<dbReference type="PROSITE" id="PS51318">
    <property type="entry name" value="TAT"/>
    <property type="match status" value="1"/>
</dbReference>
<evidence type="ECO:0000256" key="8">
    <source>
        <dbReference type="ARBA" id="ARBA00022475"/>
    </source>
</evidence>
<comment type="cofactor">
    <cofactor evidence="20">
        <name>[2Fe-2S] cluster</name>
        <dbReference type="ChEBI" id="CHEBI:190135"/>
    </cofactor>
    <text evidence="20">Binds 1 [2Fe-2S] cluster per subunit.</text>
</comment>
<evidence type="ECO:0000256" key="10">
    <source>
        <dbReference type="ARBA" id="ARBA00022714"/>
    </source>
</evidence>
<evidence type="ECO:0000256" key="17">
    <source>
        <dbReference type="ARBA" id="ARBA00023136"/>
    </source>
</evidence>
<dbReference type="Gene3D" id="2.102.10.10">
    <property type="entry name" value="Rieske [2Fe-2S] iron-sulphur domain"/>
    <property type="match status" value="1"/>
</dbReference>
<dbReference type="Proteomes" id="UP000230390">
    <property type="component" value="Unassembled WGS sequence"/>
</dbReference>
<evidence type="ECO:0000256" key="9">
    <source>
        <dbReference type="ARBA" id="ARBA00022692"/>
    </source>
</evidence>
<dbReference type="Pfam" id="PF00355">
    <property type="entry name" value="Rieske"/>
    <property type="match status" value="1"/>
</dbReference>
<keyword evidence="9 20" id="KW-0812">Transmembrane</keyword>
<dbReference type="InterPro" id="IPR005805">
    <property type="entry name" value="Rieske_Fe-S_prot_C"/>
</dbReference>
<dbReference type="InterPro" id="IPR019470">
    <property type="entry name" value="Ubiq_cytC_Rdtase_Fe-S_su_TAT"/>
</dbReference>
<keyword evidence="18" id="KW-1015">Disulfide bond</keyword>
<dbReference type="GO" id="GO:0051537">
    <property type="term" value="F:2 iron, 2 sulfur cluster binding"/>
    <property type="evidence" value="ECO:0007669"/>
    <property type="project" value="UniProtKB-KW"/>
</dbReference>
<comment type="function">
    <text evidence="1">Component of the ubiquinol-cytochrome c reductase complex (complex III or cytochrome b-c1 complex), which is a respiratory chain that generates an electrochemical potential coupled to ATP synthesis.</text>
</comment>
<evidence type="ECO:0000256" key="5">
    <source>
        <dbReference type="ARBA" id="ARBA00012951"/>
    </source>
</evidence>
<evidence type="ECO:0000256" key="7">
    <source>
        <dbReference type="ARBA" id="ARBA00022448"/>
    </source>
</evidence>
<gene>
    <name evidence="23" type="primary">petA</name>
    <name evidence="23" type="ORF">CR105_09830</name>
</gene>
<keyword evidence="10" id="KW-0001">2Fe-2S</keyword>
<organism evidence="23 24">
    <name type="scientific">Massilia eurypsychrophila</name>
    <dbReference type="NCBI Taxonomy" id="1485217"/>
    <lineage>
        <taxon>Bacteria</taxon>
        <taxon>Pseudomonadati</taxon>
        <taxon>Pseudomonadota</taxon>
        <taxon>Betaproteobacteria</taxon>
        <taxon>Burkholderiales</taxon>
        <taxon>Oxalobacteraceae</taxon>
        <taxon>Telluria group</taxon>
        <taxon>Massilia</taxon>
    </lineage>
</organism>
<evidence type="ECO:0000313" key="23">
    <source>
        <dbReference type="EMBL" id="PIL45452.1"/>
    </source>
</evidence>
<evidence type="ECO:0000256" key="13">
    <source>
        <dbReference type="ARBA" id="ARBA00022982"/>
    </source>
</evidence>
<keyword evidence="13 20" id="KW-0249">Electron transport</keyword>
<evidence type="ECO:0000256" key="14">
    <source>
        <dbReference type="ARBA" id="ARBA00022989"/>
    </source>
</evidence>
<keyword evidence="16" id="KW-0411">Iron-sulfur</keyword>
<proteinExistence type="inferred from homology"/>
<keyword evidence="24" id="KW-1185">Reference proteome</keyword>
<dbReference type="InterPro" id="IPR014349">
    <property type="entry name" value="Rieske_Fe-S_prot"/>
</dbReference>
<dbReference type="InterPro" id="IPR036922">
    <property type="entry name" value="Rieske_2Fe-2S_sf"/>
</dbReference>
<evidence type="ECO:0000256" key="19">
    <source>
        <dbReference type="ARBA" id="ARBA00029351"/>
    </source>
</evidence>
<evidence type="ECO:0000256" key="20">
    <source>
        <dbReference type="RuleBase" id="RU004494"/>
    </source>
</evidence>
<keyword evidence="7 20" id="KW-0813">Transport</keyword>
<evidence type="ECO:0000256" key="12">
    <source>
        <dbReference type="ARBA" id="ARBA00022967"/>
    </source>
</evidence>
<evidence type="ECO:0000256" key="3">
    <source>
        <dbReference type="ARBA" id="ARBA00010651"/>
    </source>
</evidence>
<dbReference type="NCBIfam" id="TIGR01416">
    <property type="entry name" value="Rieske_proteo"/>
    <property type="match status" value="1"/>
</dbReference>
<accession>A0A2G8THC7</accession>
<dbReference type="InterPro" id="IPR017941">
    <property type="entry name" value="Rieske_2Fe-2S"/>
</dbReference>
<comment type="subunit">
    <text evidence="4 21">The main subunits of complex b-c1 are: cytochrome b, cytochrome c1 and the Rieske protein.</text>
</comment>
<dbReference type="Pfam" id="PF10399">
    <property type="entry name" value="UCR_Fe-S_N"/>
    <property type="match status" value="1"/>
</dbReference>
<dbReference type="InterPro" id="IPR006317">
    <property type="entry name" value="Ubiquinol_cyt_c_Rdtase_Fe-S-su"/>
</dbReference>